<reference evidence="1" key="1">
    <citation type="submission" date="2019-11" db="EMBL/GenBank/DDBJ databases">
        <title>Microbial mats filling the niche in hypersaline microbial mats.</title>
        <authorList>
            <person name="Wong H.L."/>
            <person name="Macleod F.I."/>
            <person name="White R.A. III"/>
            <person name="Burns B.P."/>
        </authorList>
    </citation>
    <scope>NUCLEOTIDE SEQUENCE</scope>
    <source>
        <strain evidence="1">Rbin_158</strain>
    </source>
</reference>
<dbReference type="EMBL" id="WJJP01000022">
    <property type="protein sequence ID" value="MBD3323095.1"/>
    <property type="molecule type" value="Genomic_DNA"/>
</dbReference>
<sequence length="106" mass="12577">MARVSGEVFFDQNIRLIVRERILYDRLPAVIDGYGYEVWQGTQKLYWYDAQPHPDDANLQSTFPHHKHIPPDIKHHRIPTPIMSFTRPNLPELIHEIETLITDYSR</sequence>
<evidence type="ECO:0000313" key="2">
    <source>
        <dbReference type="Proteomes" id="UP000649604"/>
    </source>
</evidence>
<dbReference type="InterPro" id="IPR045397">
    <property type="entry name" value="TumE-like"/>
</dbReference>
<dbReference type="Proteomes" id="UP000649604">
    <property type="component" value="Unassembled WGS sequence"/>
</dbReference>
<accession>A0A9D5JS32</accession>
<dbReference type="AlphaFoldDB" id="A0A9D5JS32"/>
<dbReference type="Pfam" id="PF20126">
    <property type="entry name" value="TumE"/>
    <property type="match status" value="1"/>
</dbReference>
<proteinExistence type="predicted"/>
<comment type="caution">
    <text evidence="1">The sequence shown here is derived from an EMBL/GenBank/DDBJ whole genome shotgun (WGS) entry which is preliminary data.</text>
</comment>
<evidence type="ECO:0000313" key="1">
    <source>
        <dbReference type="EMBL" id="MBD3323095.1"/>
    </source>
</evidence>
<gene>
    <name evidence="1" type="ORF">GF339_00840</name>
</gene>
<organism evidence="1 2">
    <name type="scientific">candidate division KSB3 bacterium</name>
    <dbReference type="NCBI Taxonomy" id="2044937"/>
    <lineage>
        <taxon>Bacteria</taxon>
        <taxon>candidate division KSB3</taxon>
    </lineage>
</organism>
<protein>
    <submittedName>
        <fullName evidence="1">Uncharacterized protein</fullName>
    </submittedName>
</protein>
<name>A0A9D5JS32_9BACT</name>